<proteinExistence type="predicted"/>
<dbReference type="EMBL" id="CP049055">
    <property type="protein sequence ID" value="QII11621.1"/>
    <property type="molecule type" value="Genomic_DNA"/>
</dbReference>
<reference evidence="3 4" key="1">
    <citation type="submission" date="2020-02" db="EMBL/GenBank/DDBJ databases">
        <title>Newly sequenced genome of strain CSTR1 showed variability in Candidatus Kuenenia stuttgartiensis genomes.</title>
        <authorList>
            <person name="Ding C."/>
            <person name="Adrian L."/>
        </authorList>
    </citation>
    <scope>NUCLEOTIDE SEQUENCE [LARGE SCALE GENOMIC DNA]</scope>
    <source>
        <strain evidence="3 4">CSTR1</strain>
    </source>
</reference>
<name>A0A6G7GQB0_KUEST</name>
<gene>
    <name evidence="3" type="ORF">KsCSTR_22420</name>
</gene>
<dbReference type="InterPro" id="IPR011006">
    <property type="entry name" value="CheY-like_superfamily"/>
</dbReference>
<dbReference type="Gene3D" id="3.40.50.2300">
    <property type="match status" value="1"/>
</dbReference>
<dbReference type="SUPFAM" id="SSF52172">
    <property type="entry name" value="CheY-like"/>
    <property type="match status" value="1"/>
</dbReference>
<accession>A0A6G7GQB0</accession>
<sequence length="49" mass="5862">MRLGAFNYIPKPVTQEQLLNITKKALEKKIALDRKKQLFQYEGRTQKRK</sequence>
<dbReference type="AlphaFoldDB" id="A0A6G7GQB0"/>
<dbReference type="InterPro" id="IPR001789">
    <property type="entry name" value="Sig_transdc_resp-reg_receiver"/>
</dbReference>
<evidence type="ECO:0000256" key="1">
    <source>
        <dbReference type="PROSITE-ProRule" id="PRU00169"/>
    </source>
</evidence>
<dbReference type="GO" id="GO:0000160">
    <property type="term" value="P:phosphorelay signal transduction system"/>
    <property type="evidence" value="ECO:0007669"/>
    <property type="project" value="InterPro"/>
</dbReference>
<comment type="caution">
    <text evidence="1">Lacks conserved residue(s) required for the propagation of feature annotation.</text>
</comment>
<dbReference type="Proteomes" id="UP000501926">
    <property type="component" value="Chromosome"/>
</dbReference>
<evidence type="ECO:0000259" key="2">
    <source>
        <dbReference type="PROSITE" id="PS50110"/>
    </source>
</evidence>
<dbReference type="PROSITE" id="PS50110">
    <property type="entry name" value="RESPONSE_REGULATORY"/>
    <property type="match status" value="1"/>
</dbReference>
<evidence type="ECO:0000313" key="3">
    <source>
        <dbReference type="EMBL" id="QII11621.1"/>
    </source>
</evidence>
<protein>
    <recommendedName>
        <fullName evidence="2">Response regulatory domain-containing protein</fullName>
    </recommendedName>
</protein>
<organism evidence="3 4">
    <name type="scientific">Kuenenia stuttgartiensis</name>
    <dbReference type="NCBI Taxonomy" id="174633"/>
    <lineage>
        <taxon>Bacteria</taxon>
        <taxon>Pseudomonadati</taxon>
        <taxon>Planctomycetota</taxon>
        <taxon>Candidatus Brocadiia</taxon>
        <taxon>Candidatus Brocadiales</taxon>
        <taxon>Candidatus Brocadiaceae</taxon>
        <taxon>Candidatus Kuenenia</taxon>
    </lineage>
</organism>
<feature type="domain" description="Response regulatory" evidence="2">
    <location>
        <begin position="1"/>
        <end position="26"/>
    </location>
</feature>
<evidence type="ECO:0000313" key="4">
    <source>
        <dbReference type="Proteomes" id="UP000501926"/>
    </source>
</evidence>